<feature type="compositionally biased region" description="Basic and acidic residues" evidence="8">
    <location>
        <begin position="622"/>
        <end position="631"/>
    </location>
</feature>
<evidence type="ECO:0000256" key="5">
    <source>
        <dbReference type="ARBA" id="ARBA00022553"/>
    </source>
</evidence>
<gene>
    <name evidence="11" type="primary">p100</name>
</gene>
<dbReference type="PROSITE" id="PS50304">
    <property type="entry name" value="TUDOR"/>
    <property type="match status" value="1"/>
</dbReference>
<dbReference type="FunFam" id="2.40.50.90:FF:000019">
    <property type="entry name" value="Transcription factor (Snd1/p100), putative"/>
    <property type="match status" value="1"/>
</dbReference>
<evidence type="ECO:0000313" key="11">
    <source>
        <dbReference type="EMBL" id="CAA06786.1"/>
    </source>
</evidence>
<dbReference type="GO" id="GO:0005634">
    <property type="term" value="C:nucleus"/>
    <property type="evidence" value="ECO:0007669"/>
    <property type="project" value="TreeGrafter"/>
</dbReference>
<dbReference type="PROSITE" id="PS50830">
    <property type="entry name" value="TNASE_3"/>
    <property type="match status" value="4"/>
</dbReference>
<dbReference type="GO" id="GO:0006402">
    <property type="term" value="P:mRNA catabolic process"/>
    <property type="evidence" value="ECO:0007669"/>
    <property type="project" value="UniProtKB-UniRule"/>
</dbReference>
<feature type="domain" description="TNase-like" evidence="10">
    <location>
        <begin position="9"/>
        <end position="148"/>
    </location>
</feature>
<accession>O60040</accession>
<evidence type="ECO:0000256" key="7">
    <source>
        <dbReference type="PIRNR" id="PIRNR017179"/>
    </source>
</evidence>
<proteinExistence type="evidence at transcript level"/>
<dbReference type="InterPro" id="IPR016685">
    <property type="entry name" value="Silence_cplx_Nase-comp_TudorSN"/>
</dbReference>
<dbReference type="PANTHER" id="PTHR12302">
    <property type="entry name" value="EBNA2 BINDING PROTEIN P100"/>
    <property type="match status" value="1"/>
</dbReference>
<dbReference type="CDD" id="cd00175">
    <property type="entry name" value="SNc"/>
    <property type="match status" value="4"/>
</dbReference>
<reference evidence="11" key="1">
    <citation type="journal article" date="1999" name="Biochem. Biophys. Res. Commun.">
        <title>An homologue of the human 100-kDa protein (p100) is differentially expressed by Histoplasma capsulatum during infection of murine macrophages.</title>
        <authorList>
            <person name="Porta A."/>
            <person name="Colonna-Romano S."/>
            <person name="Callebaut I."/>
            <person name="Franco A."/>
            <person name="Marzullo L."/>
            <person name="Kobayashi G.S."/>
            <person name="Maresca B."/>
        </authorList>
    </citation>
    <scope>NUCLEOTIDE SEQUENCE</scope>
    <source>
        <strain evidence="11">G127B</strain>
    </source>
</reference>
<dbReference type="EMBL" id="MN264669">
    <property type="protein sequence ID" value="QIL68837.1"/>
    <property type="molecule type" value="mRNA"/>
</dbReference>
<dbReference type="SMR" id="O60040"/>
<evidence type="ECO:0000256" key="8">
    <source>
        <dbReference type="SAM" id="MobiDB-lite"/>
    </source>
</evidence>
<protein>
    <recommendedName>
        <fullName evidence="2">Probable endonuclease LCL3</fullName>
    </recommendedName>
    <alternativeName>
        <fullName evidence="3">Probable endonuclease lcl3</fullName>
    </alternativeName>
</protein>
<dbReference type="FunFam" id="2.40.50.90:FF:000010">
    <property type="entry name" value="Ribonuclease"/>
    <property type="match status" value="1"/>
</dbReference>
<dbReference type="GO" id="GO:0031332">
    <property type="term" value="C:RNAi effector complex"/>
    <property type="evidence" value="ECO:0007669"/>
    <property type="project" value="InterPro"/>
</dbReference>
<evidence type="ECO:0000256" key="4">
    <source>
        <dbReference type="ARBA" id="ARBA00022490"/>
    </source>
</evidence>
<organism evidence="11">
    <name type="scientific">Histoplasma capsulatum var. capsulatum</name>
    <dbReference type="NCBI Taxonomy" id="278162"/>
    <lineage>
        <taxon>Eukaryota</taxon>
        <taxon>Fungi</taxon>
        <taxon>Dikarya</taxon>
        <taxon>Ascomycota</taxon>
        <taxon>Pezizomycotina</taxon>
        <taxon>Eurotiomycetes</taxon>
        <taxon>Eurotiomycetidae</taxon>
        <taxon>Onygenales</taxon>
        <taxon>Ajellomycetaceae</taxon>
        <taxon>Histoplasma</taxon>
    </lineage>
</organism>
<dbReference type="PROSITE" id="PS51257">
    <property type="entry name" value="PROKAR_LIPOPROTEIN"/>
    <property type="match status" value="1"/>
</dbReference>
<feature type="domain" description="TNase-like" evidence="10">
    <location>
        <begin position="172"/>
        <end position="313"/>
    </location>
</feature>
<dbReference type="FunFam" id="2.30.30.140:FF:000018">
    <property type="entry name" value="Serine/threonine-protein kinase 31"/>
    <property type="match status" value="1"/>
</dbReference>
<feature type="domain" description="TNase-like" evidence="10">
    <location>
        <begin position="324"/>
        <end position="462"/>
    </location>
</feature>
<dbReference type="PANTHER" id="PTHR12302:SF2">
    <property type="entry name" value="STAPHYLOCOCCAL NUCLEASE DOMAIN-CONTAINING PROTEIN 1"/>
    <property type="match status" value="1"/>
</dbReference>
<keyword evidence="6" id="KW-0677">Repeat</keyword>
<dbReference type="Gene3D" id="2.40.50.90">
    <property type="match status" value="5"/>
</dbReference>
<dbReference type="EMBL" id="AJ005963">
    <property type="protein sequence ID" value="CAA06786.1"/>
    <property type="molecule type" value="mRNA"/>
</dbReference>
<keyword evidence="5" id="KW-0597">Phosphoprotein</keyword>
<feature type="domain" description="TNase-like" evidence="10">
    <location>
        <begin position="491"/>
        <end position="624"/>
    </location>
</feature>
<sequence length="890" mass="98561">MFRPRLRREGDEVKFDISPGCPLHGFPVSGSSCPSAVLDGSLLTSYYFALTAQPFAFQSREFLRELLVGKVVKFQVDYTVPTRNGNTMIVKLHNNQENLAELCVAEGWVKVREDAGKREESEDIVATVDKLRELENRARSESKGVWASTGGELETAYEVPDPKALIESEKGNQIAAVVERVLSGDRLIVRLLVAPHKHIQTLVVVAGIRAPATKRTNPDGTEQPGEPLGEQAQQFVELRLLQRKVKISLLGVTPQNQLVAGVLHPNGNIAKFLLEAGLARCADHHSTMIGKDMTTLRQAENAAKEARKGLFMSHNAPKVGAGAAQADYVVTRVFSADTIFVRTKTGKDEKRISLSSVRHPRTSDPKQAPFILEAKEFMRKKLIGKHVKVKIDGKRPASEGYEEREVGTVMSGNTNIALALVQAGYASVIRHRRDDDDRSPEYDDLLRAEEAAQKEGKGMWSSKPPTVRAPQDYSENVQKAKIQASVLQRQRKVPGVVDFVKSGSRFTILLPKDNAKLTLVLSGIRAPRSARNPGETGEPFGQEAHDFAYRRCMQRDVEIDVETIDKVGGFIGSLYINRESFSKILVEEGLATVHAYSAEQGGHAAELFAAEKKAKEARKGLWHDWDPSKDLEEGETVATNGKNGAEAGADAPQQRKKDYRDVMVTNVDENGKLKIQQIGAGTTALTEMMSAFRAFHLNKANDTALSGPPKAGDLVAARFTEDNEWYRAKIRRNDREAKKADVVYIDYGNSETVPWTRLRPLTQPQFSVQKIRPQATDTVLSFLQLPASPEYLRDAVGYLGERTLDRQLVANVDYTAPDGTLHVTLMDPAESKSLEHSINADVISEGLAMVPRKLKEWERSSTETLAHLEKLENEAKEGRKGMWEYGATED</sequence>
<comment type="subcellular location">
    <subcellularLocation>
        <location evidence="1 7">Cytoplasm</location>
    </subcellularLocation>
</comment>
<evidence type="ECO:0000256" key="3">
    <source>
        <dbReference type="ARBA" id="ARBA00014651"/>
    </source>
</evidence>
<dbReference type="GO" id="GO:0004518">
    <property type="term" value="F:nuclease activity"/>
    <property type="evidence" value="ECO:0007669"/>
    <property type="project" value="TreeGrafter"/>
</dbReference>
<evidence type="ECO:0000313" key="12">
    <source>
        <dbReference type="EMBL" id="QIL68837.1"/>
    </source>
</evidence>
<evidence type="ECO:0000259" key="9">
    <source>
        <dbReference type="PROSITE" id="PS50304"/>
    </source>
</evidence>
<dbReference type="GO" id="GO:0005829">
    <property type="term" value="C:cytosol"/>
    <property type="evidence" value="ECO:0007669"/>
    <property type="project" value="UniProtKB-UniRule"/>
</dbReference>
<evidence type="ECO:0000256" key="1">
    <source>
        <dbReference type="ARBA" id="ARBA00004496"/>
    </source>
</evidence>
<dbReference type="GO" id="GO:0031047">
    <property type="term" value="P:regulatory ncRNA-mediated gene silencing"/>
    <property type="evidence" value="ECO:0007669"/>
    <property type="project" value="UniProtKB-UniRule"/>
</dbReference>
<keyword evidence="4 7" id="KW-0963">Cytoplasm</keyword>
<dbReference type="SMART" id="SM00318">
    <property type="entry name" value="SNc"/>
    <property type="match status" value="4"/>
</dbReference>
<dbReference type="FunFam" id="2.40.50.90:FF:000030">
    <property type="entry name" value="Transcription factor (Snd1/p100), putative"/>
    <property type="match status" value="1"/>
</dbReference>
<dbReference type="InterPro" id="IPR002999">
    <property type="entry name" value="Tudor"/>
</dbReference>
<evidence type="ECO:0000256" key="6">
    <source>
        <dbReference type="ARBA" id="ARBA00022737"/>
    </source>
</evidence>
<reference evidence="12" key="2">
    <citation type="submission" date="2019-08" db="EMBL/GenBank/DDBJ databases">
        <title>Novel antigen as a promising tool for immunodiagnosis of histoplasmosis.</title>
        <authorList>
            <person name="Toscanini M.A."/>
            <person name="Gonzalez Maglio D."/>
            <person name="Iovannitt C.A."/>
            <person name="Nusblat A.D."/>
            <person name="Cuestas M.L."/>
        </authorList>
    </citation>
    <scope>NUCLEOTIDE SEQUENCE</scope>
    <source>
        <strain evidence="12">NAm1</strain>
    </source>
</reference>
<dbReference type="InterPro" id="IPR035437">
    <property type="entry name" value="SNase_OB-fold_sf"/>
</dbReference>
<name>O60040_AJECA</name>
<dbReference type="SUPFAM" id="SSF50199">
    <property type="entry name" value="Staphylococcal nuclease"/>
    <property type="match status" value="5"/>
</dbReference>
<feature type="region of interest" description="Disordered" evidence="8">
    <location>
        <begin position="622"/>
        <end position="656"/>
    </location>
</feature>
<dbReference type="Pfam" id="PF00565">
    <property type="entry name" value="SNase"/>
    <property type="match status" value="4"/>
</dbReference>
<evidence type="ECO:0000256" key="2">
    <source>
        <dbReference type="ARBA" id="ARBA00013404"/>
    </source>
</evidence>
<dbReference type="Pfam" id="PF00567">
    <property type="entry name" value="TUDOR"/>
    <property type="match status" value="1"/>
</dbReference>
<dbReference type="SUPFAM" id="SSF63748">
    <property type="entry name" value="Tudor/PWWP/MBT"/>
    <property type="match status" value="1"/>
</dbReference>
<feature type="domain" description="Tudor" evidence="9">
    <location>
        <begin position="708"/>
        <end position="768"/>
    </location>
</feature>
<dbReference type="GO" id="GO:0003723">
    <property type="term" value="F:RNA binding"/>
    <property type="evidence" value="ECO:0007669"/>
    <property type="project" value="UniProtKB-UniRule"/>
</dbReference>
<evidence type="ECO:0000259" key="10">
    <source>
        <dbReference type="PROSITE" id="PS50830"/>
    </source>
</evidence>
<dbReference type="SMART" id="SM00333">
    <property type="entry name" value="TUDOR"/>
    <property type="match status" value="1"/>
</dbReference>
<dbReference type="InterPro" id="IPR016071">
    <property type="entry name" value="Staphylococal_nuclease_OB-fold"/>
</dbReference>
<dbReference type="FunFam" id="2.40.50.90:FF:000001">
    <property type="entry name" value="Staphylococcal nuclease domain-containing protein"/>
    <property type="match status" value="1"/>
</dbReference>
<dbReference type="Gene3D" id="2.30.30.140">
    <property type="match status" value="1"/>
</dbReference>
<dbReference type="PIRSF" id="PIRSF017179">
    <property type="entry name" value="RISC-Tudor-SN"/>
    <property type="match status" value="1"/>
</dbReference>
<dbReference type="AlphaFoldDB" id="O60040"/>